<dbReference type="GO" id="GO:0140359">
    <property type="term" value="F:ABC-type transporter activity"/>
    <property type="evidence" value="ECO:0007669"/>
    <property type="project" value="InterPro"/>
</dbReference>
<dbReference type="Gene3D" id="3.40.50.300">
    <property type="entry name" value="P-loop containing nucleotide triphosphate hydrolases"/>
    <property type="match status" value="1"/>
</dbReference>
<dbReference type="InterPro" id="IPR027417">
    <property type="entry name" value="P-loop_NTPase"/>
</dbReference>
<dbReference type="SUPFAM" id="SSF52540">
    <property type="entry name" value="P-loop containing nucleoside triphosphate hydrolases"/>
    <property type="match status" value="1"/>
</dbReference>
<feature type="region of interest" description="Disordered" evidence="3">
    <location>
        <begin position="311"/>
        <end position="330"/>
    </location>
</feature>
<feature type="domain" description="ABC transporter" evidence="4">
    <location>
        <begin position="242"/>
        <end position="280"/>
    </location>
</feature>
<accession>A0A1I8FBM1</accession>
<keyword evidence="1" id="KW-0813">Transport</keyword>
<dbReference type="Pfam" id="PF00005">
    <property type="entry name" value="ABC_tran"/>
    <property type="match status" value="1"/>
</dbReference>
<dbReference type="GO" id="GO:0016020">
    <property type="term" value="C:membrane"/>
    <property type="evidence" value="ECO:0007669"/>
    <property type="project" value="InterPro"/>
</dbReference>
<evidence type="ECO:0000313" key="5">
    <source>
        <dbReference type="Proteomes" id="UP000095280"/>
    </source>
</evidence>
<sequence>GARSLIETCASPKACKARMFSVMFGRVDTTIGRASNARCRTVVTLNCPYLGNLAVMSSYPTQHSGCHPAISGCPSKLSTLVLDYVSGSGNGFVYLLNSFIRREFWDAQPASKELGPEKDDPLYGEEPPEYANIEPVTDGLRPLVRMSHLSKAFQARKACGKSETFYGVKDILVIENHYHAIIVTRRGKSLLHCQSADGSRHADTGHASICGIVGTNRLKRLRLRGHLGICPQIMNFASSITNNKRHYRTVRLSAGQQRKLAVIMALMGNPRVLFLDEPTSGLDPESRRRMWRAYCKNLDPEAVQEMFSEDKENAEGLEDEQEETFSEASTDRNTKAVSCIVTREHAPLASIAAAPAKGNDNCQSAIERSNNNHRIHLRNNMTNEGEIIKHGVCVFEKIKCTSELPVGTFDNLTEDPGVKEETERIDANPNSEMNLLEWFAISASPPDRRKSLAFWDQRCRQDNGTEYHCWSVKCNRGRCEVRRQDEWLPSGLATSRGAIGYCPQSILPSICLSAFVDACRWLSRYCSEPSVLVIDEATTGVDPEGKRFLWQANSGCGDPHLHSACHYAQHGRGRSRSATGFISSIEACWLVWHRATAKEFMRRRTVSKRNGTLIEAVSKKFKDTKVVEEFHDRVHLAIPVGSVSRLSVALSWLLENRKSLNIYYFLAAPDVHGPGVRAYGQAPRRHYSSANRRSFPTVRHNVRAHRRLYRTQKICF</sequence>
<dbReference type="PROSITE" id="PS00211">
    <property type="entry name" value="ABC_TRANSPORTER_1"/>
    <property type="match status" value="1"/>
</dbReference>
<dbReference type="GO" id="GO:0005319">
    <property type="term" value="F:lipid transporter activity"/>
    <property type="evidence" value="ECO:0007669"/>
    <property type="project" value="TreeGrafter"/>
</dbReference>
<reference evidence="6" key="1">
    <citation type="submission" date="2016-11" db="UniProtKB">
        <authorList>
            <consortium name="WormBaseParasite"/>
        </authorList>
    </citation>
    <scope>IDENTIFICATION</scope>
</reference>
<dbReference type="InterPro" id="IPR026082">
    <property type="entry name" value="ABCA"/>
</dbReference>
<dbReference type="GO" id="GO:0005524">
    <property type="term" value="F:ATP binding"/>
    <property type="evidence" value="ECO:0007669"/>
    <property type="project" value="InterPro"/>
</dbReference>
<evidence type="ECO:0000256" key="3">
    <source>
        <dbReference type="SAM" id="MobiDB-lite"/>
    </source>
</evidence>
<evidence type="ECO:0000256" key="2">
    <source>
        <dbReference type="ARBA" id="ARBA00022737"/>
    </source>
</evidence>
<protein>
    <submittedName>
        <fullName evidence="6">ABC transporter domain-containing protein</fullName>
    </submittedName>
</protein>
<dbReference type="Proteomes" id="UP000095280">
    <property type="component" value="Unplaced"/>
</dbReference>
<keyword evidence="2" id="KW-0677">Repeat</keyword>
<proteinExistence type="predicted"/>
<name>A0A1I8FBM1_9PLAT</name>
<dbReference type="WBParaSite" id="maker-unitig_28338-snap-gene-0.3-mRNA-1">
    <property type="protein sequence ID" value="maker-unitig_28338-snap-gene-0.3-mRNA-1"/>
    <property type="gene ID" value="maker-unitig_28338-snap-gene-0.3"/>
</dbReference>
<dbReference type="GO" id="GO:0016887">
    <property type="term" value="F:ATP hydrolysis activity"/>
    <property type="evidence" value="ECO:0007669"/>
    <property type="project" value="InterPro"/>
</dbReference>
<dbReference type="InterPro" id="IPR003439">
    <property type="entry name" value="ABC_transporter-like_ATP-bd"/>
</dbReference>
<evidence type="ECO:0000256" key="1">
    <source>
        <dbReference type="ARBA" id="ARBA00022448"/>
    </source>
</evidence>
<keyword evidence="5" id="KW-1185">Reference proteome</keyword>
<evidence type="ECO:0000259" key="4">
    <source>
        <dbReference type="Pfam" id="PF00005"/>
    </source>
</evidence>
<dbReference type="PANTHER" id="PTHR19229">
    <property type="entry name" value="ATP-BINDING CASSETTE TRANSPORTER SUBFAMILY A ABCA"/>
    <property type="match status" value="1"/>
</dbReference>
<feature type="compositionally biased region" description="Acidic residues" evidence="3">
    <location>
        <begin position="315"/>
        <end position="325"/>
    </location>
</feature>
<evidence type="ECO:0000313" key="6">
    <source>
        <dbReference type="WBParaSite" id="maker-unitig_28338-snap-gene-0.3-mRNA-1"/>
    </source>
</evidence>
<organism evidence="5 6">
    <name type="scientific">Macrostomum lignano</name>
    <dbReference type="NCBI Taxonomy" id="282301"/>
    <lineage>
        <taxon>Eukaryota</taxon>
        <taxon>Metazoa</taxon>
        <taxon>Spiralia</taxon>
        <taxon>Lophotrochozoa</taxon>
        <taxon>Platyhelminthes</taxon>
        <taxon>Rhabditophora</taxon>
        <taxon>Macrostomorpha</taxon>
        <taxon>Macrostomida</taxon>
        <taxon>Macrostomidae</taxon>
        <taxon>Macrostomum</taxon>
    </lineage>
</organism>
<dbReference type="PANTHER" id="PTHR19229:SF36">
    <property type="entry name" value="ATP-BINDING CASSETTE SUB-FAMILY A MEMBER 2"/>
    <property type="match status" value="1"/>
</dbReference>
<dbReference type="AlphaFoldDB" id="A0A1I8FBM1"/>
<dbReference type="InterPro" id="IPR017871">
    <property type="entry name" value="ABC_transporter-like_CS"/>
</dbReference>